<dbReference type="EC" id="3.5.99.7" evidence="6"/>
<proteinExistence type="inferred from homology"/>
<accession>A0A6G5QH04</accession>
<evidence type="ECO:0000256" key="5">
    <source>
        <dbReference type="PIRSR" id="PIRSR006278-2"/>
    </source>
</evidence>
<dbReference type="InterPro" id="IPR027278">
    <property type="entry name" value="ACCD_DCysDesulf"/>
</dbReference>
<evidence type="ECO:0000256" key="1">
    <source>
        <dbReference type="ARBA" id="ARBA00001933"/>
    </source>
</evidence>
<dbReference type="PANTHER" id="PTHR43780:SF2">
    <property type="entry name" value="1-AMINOCYCLOPROPANE-1-CARBOXYLATE DEAMINASE-RELATED"/>
    <property type="match status" value="1"/>
</dbReference>
<protein>
    <submittedName>
        <fullName evidence="6">1-aminocyclopropane-1-carboxylate deaminase</fullName>
        <ecNumber evidence="6">3.5.99.7</ecNumber>
    </submittedName>
</protein>
<dbReference type="Gene3D" id="3.40.50.1100">
    <property type="match status" value="1"/>
</dbReference>
<evidence type="ECO:0000313" key="7">
    <source>
        <dbReference type="Proteomes" id="UP000503264"/>
    </source>
</evidence>
<dbReference type="PIRSF" id="PIRSF006278">
    <property type="entry name" value="ACCD_DCysDesulf"/>
    <property type="match status" value="1"/>
</dbReference>
<keyword evidence="3 5" id="KW-0663">Pyridoxal phosphate</keyword>
<dbReference type="SUPFAM" id="SSF53686">
    <property type="entry name" value="Tryptophan synthase beta subunit-like PLP-dependent enzymes"/>
    <property type="match status" value="1"/>
</dbReference>
<dbReference type="GO" id="GO:0008660">
    <property type="term" value="F:1-aminocyclopropane-1-carboxylate deaminase activity"/>
    <property type="evidence" value="ECO:0007669"/>
    <property type="project" value="UniProtKB-EC"/>
</dbReference>
<keyword evidence="6" id="KW-0378">Hydrolase</keyword>
<evidence type="ECO:0000313" key="6">
    <source>
        <dbReference type="EMBL" id="QCD44958.1"/>
    </source>
</evidence>
<dbReference type="AlphaFoldDB" id="A0A6G5QH04"/>
<dbReference type="PANTHER" id="PTHR43780">
    <property type="entry name" value="1-AMINOCYCLOPROPANE-1-CARBOXYLATE DEAMINASE-RELATED"/>
    <property type="match status" value="1"/>
</dbReference>
<comment type="cofactor">
    <cofactor evidence="1">
        <name>pyridoxal 5'-phosphate</name>
        <dbReference type="ChEBI" id="CHEBI:597326"/>
    </cofactor>
</comment>
<feature type="modified residue" description="N6-(pyridoxal phosphate)lysine" evidence="5">
    <location>
        <position position="27"/>
    </location>
</feature>
<dbReference type="GO" id="GO:0019148">
    <property type="term" value="F:D-cysteine desulfhydrase activity"/>
    <property type="evidence" value="ECO:0007669"/>
    <property type="project" value="TreeGrafter"/>
</dbReference>
<organism evidence="6 7">
    <name type="scientific">Campylobacter mucosalis CCUG 21559</name>
    <dbReference type="NCBI Taxonomy" id="1032067"/>
    <lineage>
        <taxon>Bacteria</taxon>
        <taxon>Pseudomonadati</taxon>
        <taxon>Campylobacterota</taxon>
        <taxon>Epsilonproteobacteria</taxon>
        <taxon>Campylobacterales</taxon>
        <taxon>Campylobacteraceae</taxon>
        <taxon>Campylobacter</taxon>
    </lineage>
</organism>
<reference evidence="6 7" key="1">
    <citation type="submission" date="2016-07" db="EMBL/GenBank/DDBJ databases">
        <title>Comparative genomics of the Campylobacter concisus group.</title>
        <authorList>
            <person name="Miller W.G."/>
            <person name="Yee E."/>
            <person name="Chapman M.H."/>
            <person name="Huynh S."/>
            <person name="Bono J.L."/>
            <person name="On S.L.W."/>
            <person name="StLeger J."/>
            <person name="Foster G."/>
            <person name="Parker C.T."/>
        </authorList>
    </citation>
    <scope>NUCLEOTIDE SEQUENCE [LARGE SCALE GENOMIC DNA]</scope>
    <source>
        <strain evidence="6 7">CCUG 21559</strain>
    </source>
</reference>
<dbReference type="RefSeq" id="WP_171993873.1">
    <property type="nucleotide sequence ID" value="NZ_CP012542.1"/>
</dbReference>
<comment type="similarity">
    <text evidence="2">Belongs to the ACC deaminase/D-cysteine desulfhydrase family.</text>
</comment>
<name>A0A6G5QH04_9BACT</name>
<dbReference type="InterPro" id="IPR036052">
    <property type="entry name" value="TrpB-like_PALP_sf"/>
</dbReference>
<sequence length="287" mass="32848">MIERFKFKGKNIWLLRDDLLGVFNGNKARKLEYFLAADLSKFQGIISHGSSQSNAMQSLSIFAKMKGLDFHYVVSHLNSNLKQNPLGNFKSALDNGMILHIDENREETAKNLAKQHNLLFIKEGVAMSEAEVGFKTQANFIKNFAEQNSIKFDIFLPSGTGTSACYLSKNIDFDVYTCPCVGDSNYLKSQILALDKNSRVKILTPPKKYHFGDLKPELYKIWREVLDESGIEFELIYDPVGFLTLEQNILSFKNEILYIHQGGILGNQTQIQRYERKNSENFKHKTR</sequence>
<evidence type="ECO:0000256" key="3">
    <source>
        <dbReference type="ARBA" id="ARBA00022898"/>
    </source>
</evidence>
<feature type="active site" description="Nucleophile" evidence="4">
    <location>
        <position position="53"/>
    </location>
</feature>
<evidence type="ECO:0000256" key="4">
    <source>
        <dbReference type="PIRSR" id="PIRSR006278-1"/>
    </source>
</evidence>
<evidence type="ECO:0000256" key="2">
    <source>
        <dbReference type="ARBA" id="ARBA00008639"/>
    </source>
</evidence>
<keyword evidence="7" id="KW-1185">Reference proteome</keyword>
<dbReference type="EMBL" id="CP012542">
    <property type="protein sequence ID" value="QCD44958.1"/>
    <property type="molecule type" value="Genomic_DNA"/>
</dbReference>
<dbReference type="Proteomes" id="UP000503264">
    <property type="component" value="Chromosome"/>
</dbReference>
<gene>
    <name evidence="6" type="primary">acd</name>
    <name evidence="6" type="ORF">CMUC_1188</name>
</gene>